<feature type="coiled-coil region" evidence="1">
    <location>
        <begin position="97"/>
        <end position="131"/>
    </location>
</feature>
<sequence>MLPFDTPEPTTYAALLDILRDEALPFDTAPDDLDRIDYAVSRIAHLRANYATFLKCHICGNQAPQVMHMRHMINEIESLGVRGWVKSLEERRMYGSYEEMEQALDVSSQEVEVLKKEKRELLDDVGQLECAFERLPLEERADAARLRRQVDLLLQEEGMLNYQQEYVQKLEALVERLERLANPKEIGAEGLEQYRTSGRGNIKRDMTLSDNESETYGRQISNEHAERKPERPRRRPRPFSESSVLVEVGSSGPRSPTASAVGTNLSSDLEYPPPLRRSAEDEKEDDDQNAKRLEEENTSWSQEAEERQHIQPTSEEQLPSSPSSVDFVPSYIYIPLPANFTLPQHNASLPSLTFQTPPSVFHFPQGAKKDQLLSVLRQRSASGLPMPHFEPLGSINVMQVRTHHMEWELKNAIRKIMTREQWDIKVGNQWYTEGQGDTYIVSKTDVYFHGVSPTTSGWSGNNQGVDRPSDNENPRLRGGASSYSLEDRERRSFAALSGGTWQFRIPDDYREVLDDIDEAKERGFQKAYIEYARIIQLQNASQDRMIEHLQDIIKDMEDTFDWQDNELDTLHHRADHWKQEVMTAREDAAKAWKKVDAAREETEELKALMNEINEQVGGFYEQLEQELEGMSVYAEPEEWDGPTTPHIRGGGDSADHAPSSPSLKRTPKCGEPSNQDIEATAFYFFPSVSIMVLLSNPLRYFQWPRRTTLAKAFEILQHRHSTGTETNAHLIHIREIMEIREEMGIPLLDTSNGRQVLVALPKIEEELMNKKAEEDSEWEKSFGEYDYERMLRDQMRGVEIPASGDWSHLSPSSSSESFQDAGYLLNLINDQAVTPSGSCNTCGTNKRTSRSTVNTGMQNPYTEPTVNFRGGGNNDSRLPPLTMPSSILFPPIIKKRPAFLRKKTKPIVPERSSQPHLARMPEDKMWNVVRYPHEENSEELYEECELDRSANYDFELGIGGQSPSKHPKHDDNDEKMGDVDDAECEMWRHHKGEGCESWLNRSMLDPHRTTCTFCHLPWAEDPFKEWEFAEDRRPGEGNAGTPVDTSRRKAPVKIAHIVPSRCPTDPDTTLRSGDDTDETGFPSRGNAPPPNSPHAPSIQCPSLRAKRTNPSSESRANKDACRNKPQSMYRLSNVPQHHLPHTTQTSPSHTSLSAEHSALVVEIALLRAQLRDADAKIQFLQFVEQEEKNCSQQSTSMFQVRRPHPRHGSRVQGSGRGIGEEQHERRTWSGDKDEAGQPWVPETVAESSCGRRIMVERKEVGEEYDGMILGAY</sequence>
<gene>
    <name evidence="3" type="ORF">K458DRAFT_433665</name>
</gene>
<feature type="region of interest" description="Disordered" evidence="2">
    <location>
        <begin position="191"/>
        <end position="322"/>
    </location>
</feature>
<keyword evidence="4" id="KW-1185">Reference proteome</keyword>
<feature type="compositionally biased region" description="Low complexity" evidence="2">
    <location>
        <begin position="1135"/>
        <end position="1151"/>
    </location>
</feature>
<name>A0A6G1IUG0_9PLEO</name>
<feature type="compositionally biased region" description="Polar residues" evidence="2">
    <location>
        <begin position="208"/>
        <end position="220"/>
    </location>
</feature>
<evidence type="ECO:0000313" key="3">
    <source>
        <dbReference type="EMBL" id="KAF2681509.1"/>
    </source>
</evidence>
<evidence type="ECO:0000256" key="2">
    <source>
        <dbReference type="SAM" id="MobiDB-lite"/>
    </source>
</evidence>
<feature type="region of interest" description="Disordered" evidence="2">
    <location>
        <begin position="1031"/>
        <end position="1151"/>
    </location>
</feature>
<accession>A0A6G1IUG0</accession>
<reference evidence="3" key="1">
    <citation type="journal article" date="2020" name="Stud. Mycol.">
        <title>101 Dothideomycetes genomes: a test case for predicting lifestyles and emergence of pathogens.</title>
        <authorList>
            <person name="Haridas S."/>
            <person name="Albert R."/>
            <person name="Binder M."/>
            <person name="Bloem J."/>
            <person name="Labutti K."/>
            <person name="Salamov A."/>
            <person name="Andreopoulos B."/>
            <person name="Baker S."/>
            <person name="Barry K."/>
            <person name="Bills G."/>
            <person name="Bluhm B."/>
            <person name="Cannon C."/>
            <person name="Castanera R."/>
            <person name="Culley D."/>
            <person name="Daum C."/>
            <person name="Ezra D."/>
            <person name="Gonzalez J."/>
            <person name="Henrissat B."/>
            <person name="Kuo A."/>
            <person name="Liang C."/>
            <person name="Lipzen A."/>
            <person name="Lutzoni F."/>
            <person name="Magnuson J."/>
            <person name="Mondo S."/>
            <person name="Nolan M."/>
            <person name="Ohm R."/>
            <person name="Pangilinan J."/>
            <person name="Park H.-J."/>
            <person name="Ramirez L."/>
            <person name="Alfaro M."/>
            <person name="Sun H."/>
            <person name="Tritt A."/>
            <person name="Yoshinaga Y."/>
            <person name="Zwiers L.-H."/>
            <person name="Turgeon B."/>
            <person name="Goodwin S."/>
            <person name="Spatafora J."/>
            <person name="Crous P."/>
            <person name="Grigoriev I."/>
        </authorList>
    </citation>
    <scope>NUCLEOTIDE SEQUENCE</scope>
    <source>
        <strain evidence="3">CBS 122367</strain>
    </source>
</reference>
<feature type="compositionally biased region" description="Polar residues" evidence="2">
    <location>
        <begin position="1124"/>
        <end position="1134"/>
    </location>
</feature>
<evidence type="ECO:0000313" key="4">
    <source>
        <dbReference type="Proteomes" id="UP000799291"/>
    </source>
</evidence>
<feature type="compositionally biased region" description="Polar residues" evidence="2">
    <location>
        <begin position="253"/>
        <end position="267"/>
    </location>
</feature>
<proteinExistence type="predicted"/>
<feature type="region of interest" description="Disordered" evidence="2">
    <location>
        <begin position="453"/>
        <end position="484"/>
    </location>
</feature>
<feature type="region of interest" description="Disordered" evidence="2">
    <location>
        <begin position="839"/>
        <end position="872"/>
    </location>
</feature>
<dbReference type="Proteomes" id="UP000799291">
    <property type="component" value="Unassembled WGS sequence"/>
</dbReference>
<feature type="region of interest" description="Disordered" evidence="2">
    <location>
        <begin position="1196"/>
        <end position="1238"/>
    </location>
</feature>
<organism evidence="3 4">
    <name type="scientific">Lentithecium fluviatile CBS 122367</name>
    <dbReference type="NCBI Taxonomy" id="1168545"/>
    <lineage>
        <taxon>Eukaryota</taxon>
        <taxon>Fungi</taxon>
        <taxon>Dikarya</taxon>
        <taxon>Ascomycota</taxon>
        <taxon>Pezizomycotina</taxon>
        <taxon>Dothideomycetes</taxon>
        <taxon>Pleosporomycetidae</taxon>
        <taxon>Pleosporales</taxon>
        <taxon>Massarineae</taxon>
        <taxon>Lentitheciaceae</taxon>
        <taxon>Lentithecium</taxon>
    </lineage>
</organism>
<dbReference type="EMBL" id="MU005591">
    <property type="protein sequence ID" value="KAF2681509.1"/>
    <property type="molecule type" value="Genomic_DNA"/>
</dbReference>
<feature type="compositionally biased region" description="Polar residues" evidence="2">
    <location>
        <begin position="453"/>
        <end position="464"/>
    </location>
</feature>
<feature type="compositionally biased region" description="Basic and acidic residues" evidence="2">
    <location>
        <begin position="1218"/>
        <end position="1235"/>
    </location>
</feature>
<dbReference type="OrthoDB" id="3785861at2759"/>
<keyword evidence="1" id="KW-0175">Coiled coil</keyword>
<protein>
    <submittedName>
        <fullName evidence="3">Uncharacterized protein</fullName>
    </submittedName>
</protein>
<evidence type="ECO:0000256" key="1">
    <source>
        <dbReference type="SAM" id="Coils"/>
    </source>
</evidence>
<feature type="compositionally biased region" description="Low complexity" evidence="2">
    <location>
        <begin position="240"/>
        <end position="252"/>
    </location>
</feature>
<dbReference type="AlphaFoldDB" id="A0A6G1IUG0"/>
<feature type="compositionally biased region" description="Polar residues" evidence="2">
    <location>
        <begin position="839"/>
        <end position="865"/>
    </location>
</feature>
<feature type="region of interest" description="Disordered" evidence="2">
    <location>
        <begin position="636"/>
        <end position="672"/>
    </location>
</feature>